<evidence type="ECO:0000256" key="1">
    <source>
        <dbReference type="ARBA" id="ARBA00023015"/>
    </source>
</evidence>
<evidence type="ECO:0000313" key="6">
    <source>
        <dbReference type="EMBL" id="MDF3832743.1"/>
    </source>
</evidence>
<organism evidence="6 7">
    <name type="scientific">Cupriavidus basilensis</name>
    <dbReference type="NCBI Taxonomy" id="68895"/>
    <lineage>
        <taxon>Bacteria</taxon>
        <taxon>Pseudomonadati</taxon>
        <taxon>Pseudomonadota</taxon>
        <taxon>Betaproteobacteria</taxon>
        <taxon>Burkholderiales</taxon>
        <taxon>Burkholderiaceae</taxon>
        <taxon>Cupriavidus</taxon>
    </lineage>
</organism>
<dbReference type="InterPro" id="IPR001647">
    <property type="entry name" value="HTH_TetR"/>
</dbReference>
<dbReference type="InterPro" id="IPR054156">
    <property type="entry name" value="YxaF_TetR_C"/>
</dbReference>
<proteinExistence type="predicted"/>
<dbReference type="PANTHER" id="PTHR47506">
    <property type="entry name" value="TRANSCRIPTIONAL REGULATORY PROTEIN"/>
    <property type="match status" value="1"/>
</dbReference>
<dbReference type="Pfam" id="PF00440">
    <property type="entry name" value="TetR_N"/>
    <property type="match status" value="1"/>
</dbReference>
<evidence type="ECO:0000259" key="4">
    <source>
        <dbReference type="Pfam" id="PF00440"/>
    </source>
</evidence>
<accession>A0ABT6AJH5</accession>
<feature type="domain" description="Transcriptional regulator LmrA/YxaF-like C-terminal" evidence="5">
    <location>
        <begin position="70"/>
        <end position="167"/>
    </location>
</feature>
<sequence>MIATGIEMFRREGYQSCSWRKLVEKSGAPWGSAYHYFPQGKEQLGVAVIERAAQLGAAWIARSFEGQASAAEGITAVLRGSAQLLGHERYQAGCPIAVVILERGSHSPALTAACAAAFESWRRQLAQALEARGFEVERASGIALITLVVLEGCLVLARAAGSTEAFEVGLATLLAQLGEQGQAGPVAVRT</sequence>
<keyword evidence="7" id="KW-1185">Reference proteome</keyword>
<keyword evidence="2" id="KW-0238">DNA-binding</keyword>
<keyword evidence="3" id="KW-0804">Transcription</keyword>
<dbReference type="SUPFAM" id="SSF48498">
    <property type="entry name" value="Tetracyclin repressor-like, C-terminal domain"/>
    <property type="match status" value="1"/>
</dbReference>
<name>A0ABT6AJH5_9BURK</name>
<keyword evidence="1" id="KW-0805">Transcription regulation</keyword>
<evidence type="ECO:0000259" key="5">
    <source>
        <dbReference type="Pfam" id="PF21993"/>
    </source>
</evidence>
<protein>
    <submittedName>
        <fullName evidence="6">TetR/AcrR family transcriptional regulator</fullName>
    </submittedName>
</protein>
<dbReference type="SUPFAM" id="SSF46689">
    <property type="entry name" value="Homeodomain-like"/>
    <property type="match status" value="1"/>
</dbReference>
<dbReference type="Gene3D" id="1.10.357.10">
    <property type="entry name" value="Tetracycline Repressor, domain 2"/>
    <property type="match status" value="1"/>
</dbReference>
<dbReference type="InterPro" id="IPR036271">
    <property type="entry name" value="Tet_transcr_reg_TetR-rel_C_sf"/>
</dbReference>
<comment type="caution">
    <text evidence="6">The sequence shown here is derived from an EMBL/GenBank/DDBJ whole genome shotgun (WGS) entry which is preliminary data.</text>
</comment>
<gene>
    <name evidence="6" type="ORF">P3W85_07260</name>
</gene>
<dbReference type="PANTHER" id="PTHR47506:SF3">
    <property type="entry name" value="HTH-TYPE TRANSCRIPTIONAL REGULATOR LMRA"/>
    <property type="match status" value="1"/>
</dbReference>
<evidence type="ECO:0000256" key="2">
    <source>
        <dbReference type="ARBA" id="ARBA00023125"/>
    </source>
</evidence>
<dbReference type="InterPro" id="IPR009057">
    <property type="entry name" value="Homeodomain-like_sf"/>
</dbReference>
<dbReference type="Proteomes" id="UP001216674">
    <property type="component" value="Unassembled WGS sequence"/>
</dbReference>
<dbReference type="EMBL" id="JARJLM010000128">
    <property type="protein sequence ID" value="MDF3832743.1"/>
    <property type="molecule type" value="Genomic_DNA"/>
</dbReference>
<feature type="domain" description="HTH tetR-type" evidence="4">
    <location>
        <begin position="2"/>
        <end position="44"/>
    </location>
</feature>
<dbReference type="RefSeq" id="WP_017228937.1">
    <property type="nucleotide sequence ID" value="NZ_JARJLM010000128.1"/>
</dbReference>
<evidence type="ECO:0000313" key="7">
    <source>
        <dbReference type="Proteomes" id="UP001216674"/>
    </source>
</evidence>
<reference evidence="6 7" key="1">
    <citation type="submission" date="2023-03" db="EMBL/GenBank/DDBJ databases">
        <title>Draft assemblies of triclosan tolerant bacteria isolated from returned activated sludge.</title>
        <authorList>
            <person name="Van Hamelsveld S."/>
        </authorList>
    </citation>
    <scope>NUCLEOTIDE SEQUENCE [LARGE SCALE GENOMIC DNA]</scope>
    <source>
        <strain evidence="6 7">GW210010_S58</strain>
    </source>
</reference>
<evidence type="ECO:0000256" key="3">
    <source>
        <dbReference type="ARBA" id="ARBA00023163"/>
    </source>
</evidence>
<dbReference type="Pfam" id="PF21993">
    <property type="entry name" value="TetR_C_13_2"/>
    <property type="match status" value="1"/>
</dbReference>